<reference evidence="2 3" key="1">
    <citation type="submission" date="2019-05" db="EMBL/GenBank/DDBJ databases">
        <title>Another draft genome of Portunus trituberculatus and its Hox gene families provides insights of decapod evolution.</title>
        <authorList>
            <person name="Jeong J.-H."/>
            <person name="Song I."/>
            <person name="Kim S."/>
            <person name="Choi T."/>
            <person name="Kim D."/>
            <person name="Ryu S."/>
            <person name="Kim W."/>
        </authorList>
    </citation>
    <scope>NUCLEOTIDE SEQUENCE [LARGE SCALE GENOMIC DNA]</scope>
    <source>
        <tissue evidence="2">Muscle</tissue>
    </source>
</reference>
<dbReference type="AlphaFoldDB" id="A0A5B7I391"/>
<keyword evidence="3" id="KW-1185">Reference proteome</keyword>
<comment type="caution">
    <text evidence="2">The sequence shown here is derived from an EMBL/GenBank/DDBJ whole genome shotgun (WGS) entry which is preliminary data.</text>
</comment>
<dbReference type="Proteomes" id="UP000324222">
    <property type="component" value="Unassembled WGS sequence"/>
</dbReference>
<name>A0A5B7I391_PORTR</name>
<organism evidence="2 3">
    <name type="scientific">Portunus trituberculatus</name>
    <name type="common">Swimming crab</name>
    <name type="synonym">Neptunus trituberculatus</name>
    <dbReference type="NCBI Taxonomy" id="210409"/>
    <lineage>
        <taxon>Eukaryota</taxon>
        <taxon>Metazoa</taxon>
        <taxon>Ecdysozoa</taxon>
        <taxon>Arthropoda</taxon>
        <taxon>Crustacea</taxon>
        <taxon>Multicrustacea</taxon>
        <taxon>Malacostraca</taxon>
        <taxon>Eumalacostraca</taxon>
        <taxon>Eucarida</taxon>
        <taxon>Decapoda</taxon>
        <taxon>Pleocyemata</taxon>
        <taxon>Brachyura</taxon>
        <taxon>Eubrachyura</taxon>
        <taxon>Portunoidea</taxon>
        <taxon>Portunidae</taxon>
        <taxon>Portuninae</taxon>
        <taxon>Portunus</taxon>
    </lineage>
</organism>
<protein>
    <submittedName>
        <fullName evidence="2">Uncharacterized protein</fullName>
    </submittedName>
</protein>
<accession>A0A5B7I391</accession>
<evidence type="ECO:0000313" key="2">
    <source>
        <dbReference type="EMBL" id="MPC79841.1"/>
    </source>
</evidence>
<sequence>MVTSTSSTSTTTTTLCIWDKLSPDNGRPLRHHFYEAYVQAVFVGRAPDQPGRAAAAHSGRGRQPPDPP</sequence>
<gene>
    <name evidence="2" type="ORF">E2C01_074391</name>
</gene>
<evidence type="ECO:0000256" key="1">
    <source>
        <dbReference type="SAM" id="MobiDB-lite"/>
    </source>
</evidence>
<feature type="compositionally biased region" description="Low complexity" evidence="1">
    <location>
        <begin position="51"/>
        <end position="62"/>
    </location>
</feature>
<proteinExistence type="predicted"/>
<dbReference type="EMBL" id="VSRR010052237">
    <property type="protein sequence ID" value="MPC79841.1"/>
    <property type="molecule type" value="Genomic_DNA"/>
</dbReference>
<evidence type="ECO:0000313" key="3">
    <source>
        <dbReference type="Proteomes" id="UP000324222"/>
    </source>
</evidence>
<feature type="region of interest" description="Disordered" evidence="1">
    <location>
        <begin position="48"/>
        <end position="68"/>
    </location>
</feature>